<sequence length="103" mass="11509">MTSCPALRTARLWAEELWLRRFALGSGMRKVEIKVYPARHVAAPSFQQDLLAPAIEESVDERPAVWLLRSRLETVSASGFGKQIAWVGGVRFELVAQLSEIDA</sequence>
<accession>A0A379PPV2</accession>
<gene>
    <name evidence="1" type="ORF">NCTC13296_04249</name>
</gene>
<keyword evidence="2" id="KW-1185">Reference proteome</keyword>
<dbReference type="Proteomes" id="UP000254569">
    <property type="component" value="Unassembled WGS sequence"/>
</dbReference>
<dbReference type="AlphaFoldDB" id="A0A379PPV2"/>
<evidence type="ECO:0000313" key="2">
    <source>
        <dbReference type="Proteomes" id="UP000254569"/>
    </source>
</evidence>
<name>A0A379PPV2_9NOCA</name>
<dbReference type="EMBL" id="UGVI01000002">
    <property type="protein sequence ID" value="SUF09052.1"/>
    <property type="molecule type" value="Genomic_DNA"/>
</dbReference>
<organism evidence="1 2">
    <name type="scientific">Rhodococcus gordoniae</name>
    <dbReference type="NCBI Taxonomy" id="223392"/>
    <lineage>
        <taxon>Bacteria</taxon>
        <taxon>Bacillati</taxon>
        <taxon>Actinomycetota</taxon>
        <taxon>Actinomycetes</taxon>
        <taxon>Mycobacteriales</taxon>
        <taxon>Nocardiaceae</taxon>
        <taxon>Rhodococcus</taxon>
    </lineage>
</organism>
<evidence type="ECO:0000313" key="1">
    <source>
        <dbReference type="EMBL" id="SUF09052.1"/>
    </source>
</evidence>
<proteinExistence type="predicted"/>
<protein>
    <submittedName>
        <fullName evidence="1">Uncharacterized protein</fullName>
    </submittedName>
</protein>
<reference evidence="1 2" key="1">
    <citation type="submission" date="2018-06" db="EMBL/GenBank/DDBJ databases">
        <authorList>
            <consortium name="Pathogen Informatics"/>
            <person name="Doyle S."/>
        </authorList>
    </citation>
    <scope>NUCLEOTIDE SEQUENCE [LARGE SCALE GENOMIC DNA]</scope>
    <source>
        <strain evidence="1 2">NCTC13296</strain>
    </source>
</reference>